<protein>
    <submittedName>
        <fullName evidence="1">Uncharacterized protein</fullName>
    </submittedName>
</protein>
<feature type="non-terminal residue" evidence="1">
    <location>
        <position position="399"/>
    </location>
</feature>
<proteinExistence type="predicted"/>
<evidence type="ECO:0000313" key="1">
    <source>
        <dbReference type="EMBL" id="KAK7810556.1"/>
    </source>
</evidence>
<accession>A0AAW0I806</accession>
<dbReference type="AlphaFoldDB" id="A0AAW0I806"/>
<gene>
    <name evidence="1" type="ORF">U0070_022028</name>
</gene>
<reference evidence="1 2" key="1">
    <citation type="journal article" date="2023" name="bioRxiv">
        <title>Conserved and derived expression patterns and positive selection on dental genes reveal complex evolutionary context of ever-growing rodent molars.</title>
        <authorList>
            <person name="Calamari Z.T."/>
            <person name="Song A."/>
            <person name="Cohen E."/>
            <person name="Akter M."/>
            <person name="Roy R.D."/>
            <person name="Hallikas O."/>
            <person name="Christensen M.M."/>
            <person name="Li P."/>
            <person name="Marangoni P."/>
            <person name="Jernvall J."/>
            <person name="Klein O.D."/>
        </authorList>
    </citation>
    <scope>NUCLEOTIDE SEQUENCE [LARGE SCALE GENOMIC DNA]</scope>
    <source>
        <strain evidence="1">V071</strain>
    </source>
</reference>
<name>A0AAW0I806_MYOGA</name>
<dbReference type="EMBL" id="JBBHLL010000193">
    <property type="protein sequence ID" value="KAK7810556.1"/>
    <property type="molecule type" value="Genomic_DNA"/>
</dbReference>
<evidence type="ECO:0000313" key="2">
    <source>
        <dbReference type="Proteomes" id="UP001488838"/>
    </source>
</evidence>
<sequence>MGCCVLGNGRRLQLLELWQLWKPASPPKHGSAFFRTSNPVPLHMEALLPLHPEGLDDRLAPVGMQSGVLHRGIFTHVTPQCVHLGPFDNKHTCSSSIIIWTTSYAKYMVEVTNEKSLQMKVINLGDTTLLQSSSSYPERAALGPTATGRNLKTEFLERLHLGDKSERNPARLLLTVQSSVNSRTLSSSEALPLRCSKAAAVAAEDFTVIPLPAGLLPRHSAQQESESPTPDWLTLLLKPVHHFDEFIDSFALDLRVRNCVAETRALVTLGIMMKRRSVELPELHRSSPSIYVKTSGVLRFLQLLEFLSENWLWLCQQDFNGISCDPALSRQQLKRLQVTMANGKLKEETETKMDGHINLKDLSVRQMGVQFDKQQSVTQTNLPSWKWTKTRLTCPAADR</sequence>
<organism evidence="1 2">
    <name type="scientific">Myodes glareolus</name>
    <name type="common">Bank vole</name>
    <name type="synonym">Clethrionomys glareolus</name>
    <dbReference type="NCBI Taxonomy" id="447135"/>
    <lineage>
        <taxon>Eukaryota</taxon>
        <taxon>Metazoa</taxon>
        <taxon>Chordata</taxon>
        <taxon>Craniata</taxon>
        <taxon>Vertebrata</taxon>
        <taxon>Euteleostomi</taxon>
        <taxon>Mammalia</taxon>
        <taxon>Eutheria</taxon>
        <taxon>Euarchontoglires</taxon>
        <taxon>Glires</taxon>
        <taxon>Rodentia</taxon>
        <taxon>Myomorpha</taxon>
        <taxon>Muroidea</taxon>
        <taxon>Cricetidae</taxon>
        <taxon>Arvicolinae</taxon>
        <taxon>Myodes</taxon>
    </lineage>
</organism>
<dbReference type="Proteomes" id="UP001488838">
    <property type="component" value="Unassembled WGS sequence"/>
</dbReference>
<keyword evidence="2" id="KW-1185">Reference proteome</keyword>
<comment type="caution">
    <text evidence="1">The sequence shown here is derived from an EMBL/GenBank/DDBJ whole genome shotgun (WGS) entry which is preliminary data.</text>
</comment>